<accession>G7ZD79</accession>
<keyword evidence="9" id="KW-1185">Reference proteome</keyword>
<evidence type="ECO:0000256" key="7">
    <source>
        <dbReference type="SAM" id="Phobius"/>
    </source>
</evidence>
<evidence type="ECO:0000313" key="8">
    <source>
        <dbReference type="EMBL" id="CBS89356.1"/>
    </source>
</evidence>
<dbReference type="PANTHER" id="PTHR30509">
    <property type="entry name" value="P-HYDROXYBENZOIC ACID EFFLUX PUMP SUBUNIT-RELATED"/>
    <property type="match status" value="1"/>
</dbReference>
<dbReference type="InterPro" id="IPR006726">
    <property type="entry name" value="PHBA_efflux_AaeB/fusaric-R"/>
</dbReference>
<dbReference type="GO" id="GO:0005886">
    <property type="term" value="C:plasma membrane"/>
    <property type="evidence" value="ECO:0007669"/>
    <property type="project" value="UniProtKB-SubCell"/>
</dbReference>
<evidence type="ECO:0000256" key="3">
    <source>
        <dbReference type="ARBA" id="ARBA00022475"/>
    </source>
</evidence>
<protein>
    <submittedName>
        <fullName evidence="8">Efflux transporter permease putative fusaric acid resistance pump</fullName>
    </submittedName>
</protein>
<evidence type="ECO:0000256" key="1">
    <source>
        <dbReference type="ARBA" id="ARBA00004651"/>
    </source>
</evidence>
<proteinExistence type="predicted"/>
<dbReference type="Pfam" id="PF04632">
    <property type="entry name" value="FUSC"/>
    <property type="match status" value="1"/>
</dbReference>
<feature type="transmembrane region" description="Helical" evidence="7">
    <location>
        <begin position="86"/>
        <end position="104"/>
    </location>
</feature>
<keyword evidence="8" id="KW-0614">Plasmid</keyword>
<dbReference type="KEGG" id="ali:AZOLI_p20186"/>
<reference evidence="9" key="1">
    <citation type="journal article" date="2011" name="PLoS Genet.">
        <title>Azospirillum genomes reveal transition of bacteria from aquatic to terrestrial environments.</title>
        <authorList>
            <person name="Wisniewski-Dye F."/>
            <person name="Borziak K."/>
            <person name="Khalsa-Moyers G."/>
            <person name="Alexandre G."/>
            <person name="Sukharnikov L.O."/>
            <person name="Wuichet K."/>
            <person name="Hurst G.B."/>
            <person name="McDonald W.H."/>
            <person name="Robertson J.S."/>
            <person name="Barbe V."/>
            <person name="Calteau A."/>
            <person name="Rouy Z."/>
            <person name="Mangenot S."/>
            <person name="Prigent-Combaret C."/>
            <person name="Normand P."/>
            <person name="Boyer M."/>
            <person name="Siguier P."/>
            <person name="Dessaux Y."/>
            <person name="Elmerich C."/>
            <person name="Condemine G."/>
            <person name="Krishnen G."/>
            <person name="Kennedy I."/>
            <person name="Paterson A.H."/>
            <person name="Gonzalez V."/>
            <person name="Mavingui P."/>
            <person name="Zhulin I.B."/>
        </authorList>
    </citation>
    <scope>NUCLEOTIDE SEQUENCE [LARGE SCALE GENOMIC DNA]</scope>
    <source>
        <strain evidence="9">4B</strain>
    </source>
</reference>
<feature type="transmembrane region" description="Helical" evidence="7">
    <location>
        <begin position="433"/>
        <end position="450"/>
    </location>
</feature>
<dbReference type="GO" id="GO:0022857">
    <property type="term" value="F:transmembrane transporter activity"/>
    <property type="evidence" value="ECO:0007669"/>
    <property type="project" value="InterPro"/>
</dbReference>
<feature type="transmembrane region" description="Helical" evidence="7">
    <location>
        <begin position="168"/>
        <end position="187"/>
    </location>
</feature>
<evidence type="ECO:0000256" key="5">
    <source>
        <dbReference type="ARBA" id="ARBA00022989"/>
    </source>
</evidence>
<dbReference type="EMBL" id="FQ311870">
    <property type="protein sequence ID" value="CBS89356.1"/>
    <property type="molecule type" value="Genomic_DNA"/>
</dbReference>
<keyword evidence="2" id="KW-0813">Transport</keyword>
<keyword evidence="3" id="KW-1003">Cell membrane</keyword>
<feature type="transmembrane region" description="Helical" evidence="7">
    <location>
        <begin position="137"/>
        <end position="156"/>
    </location>
</feature>
<evidence type="ECO:0000256" key="4">
    <source>
        <dbReference type="ARBA" id="ARBA00022692"/>
    </source>
</evidence>
<feature type="transmembrane region" description="Helical" evidence="7">
    <location>
        <begin position="38"/>
        <end position="56"/>
    </location>
</feature>
<feature type="transmembrane region" description="Helical" evidence="7">
    <location>
        <begin position="485"/>
        <end position="502"/>
    </location>
</feature>
<evidence type="ECO:0000256" key="2">
    <source>
        <dbReference type="ARBA" id="ARBA00022448"/>
    </source>
</evidence>
<evidence type="ECO:0000313" key="9">
    <source>
        <dbReference type="Proteomes" id="UP000005667"/>
    </source>
</evidence>
<dbReference type="HOGENOM" id="CLU_013927_2_0_5"/>
<feature type="transmembrane region" description="Helical" evidence="7">
    <location>
        <begin position="509"/>
        <end position="529"/>
    </location>
</feature>
<dbReference type="Proteomes" id="UP000005667">
    <property type="component" value="Plasmid AZO_p2"/>
</dbReference>
<dbReference type="RefSeq" id="WP_014188774.1">
    <property type="nucleotide sequence ID" value="NC_016586.1"/>
</dbReference>
<dbReference type="OrthoDB" id="9807111at2"/>
<dbReference type="AlphaFoldDB" id="G7ZD79"/>
<feature type="transmembrane region" description="Helical" evidence="7">
    <location>
        <begin position="457"/>
        <end position="479"/>
    </location>
</feature>
<feature type="transmembrane region" description="Helical" evidence="7">
    <location>
        <begin position="110"/>
        <end position="130"/>
    </location>
</feature>
<name>G7ZD79_AZOL4</name>
<comment type="subcellular location">
    <subcellularLocation>
        <location evidence="1">Cell membrane</location>
        <topology evidence="1">Multi-pass membrane protein</topology>
    </subcellularLocation>
</comment>
<gene>
    <name evidence="8" type="ordered locus">AZOLI_p20186</name>
</gene>
<evidence type="ECO:0000256" key="6">
    <source>
        <dbReference type="ARBA" id="ARBA00023136"/>
    </source>
</evidence>
<organism evidence="8 9">
    <name type="scientific">Azospirillum lipoferum (strain 4B)</name>
    <dbReference type="NCBI Taxonomy" id="862719"/>
    <lineage>
        <taxon>Bacteria</taxon>
        <taxon>Pseudomonadati</taxon>
        <taxon>Pseudomonadota</taxon>
        <taxon>Alphaproteobacteria</taxon>
        <taxon>Rhodospirillales</taxon>
        <taxon>Azospirillaceae</taxon>
        <taxon>Azospirillum</taxon>
    </lineage>
</organism>
<geneLocation type="plasmid" evidence="8 9">
    <name>AZO_p2</name>
</geneLocation>
<keyword evidence="5 7" id="KW-1133">Transmembrane helix</keyword>
<feature type="transmembrane region" description="Helical" evidence="7">
    <location>
        <begin position="541"/>
        <end position="570"/>
    </location>
</feature>
<keyword evidence="6 7" id="KW-0472">Membrane</keyword>
<dbReference type="PANTHER" id="PTHR30509:SF9">
    <property type="entry name" value="MULTIDRUG RESISTANCE PROTEIN MDTO"/>
    <property type="match status" value="1"/>
</dbReference>
<sequence length="726" mass="77784">MRTEQPSNRLFAITGIAAIGRAWSLQFRMPELRTDADALLFSAKSFAAAMLAYYIALRAGVPKPSWAIVTVYIVSQNSAGASLSRGVYRFVGTIVGAVATVAIIPCFVNDPIVCSVVLAGWIGLCLYLSLLDRTARAYAFVLSGYTASLIGFPGVFDPAAIFDTASVRVQEISIGILCAVLVHRFVLPKRMTGQFTAKLSATLRDARRLAEDALRGSSGQAIRRDRDWLAGDLLALQGLAAHLPYDPVPVKPNRQTLQLIHDRLAQLLPLATEVEDRIHALRTGDHRLPDDLTGLLDGAGHWVAAADAADRDAVAIRLIDRAKTVRTRMAAEAMTVGDRLAANLAGHLAEMIGLLHECDRLERIIVRRGARTGTRTAIAAARPPDAALHLRSRRATGYVYHRDPWMAARSALGAVAGIVIGCAFWIWSAWPEGGLAVSILGVCCALFGNVDTPAPNVVKYMVGSVAGVAISLVYSFVILPRVTDFAGLAAVLAPAFLIAGSLQARPPTTYMALGITLTIPILSGLGATYAGDFAGWLNSVIALFAATGFAVVSMGLFQTIPADAAIGRLLRLNRRDVRRRALGGGSDEALWTSLMIDRTALLLPRLRLSGRSHPDVLDDTLHHLRVGHAASRFYQAIRHVDGNDGANNDGKIGCDGLELLTAIALRFGPGYRAGPSDAIALHRRIEALMSRIADSPIADRVLLLDLLIDLRFALGPGGGVSWKNDR</sequence>
<feature type="transmembrane region" description="Helical" evidence="7">
    <location>
        <begin position="410"/>
        <end position="427"/>
    </location>
</feature>
<keyword evidence="4 7" id="KW-0812">Transmembrane</keyword>